<evidence type="ECO:0008006" key="3">
    <source>
        <dbReference type="Google" id="ProtNLM"/>
    </source>
</evidence>
<organism evidence="1 2">
    <name type="scientific">Anaerocolumna chitinilytica</name>
    <dbReference type="NCBI Taxonomy" id="1727145"/>
    <lineage>
        <taxon>Bacteria</taxon>
        <taxon>Bacillati</taxon>
        <taxon>Bacillota</taxon>
        <taxon>Clostridia</taxon>
        <taxon>Lachnospirales</taxon>
        <taxon>Lachnospiraceae</taxon>
        <taxon>Anaerocolumna</taxon>
    </lineage>
</organism>
<gene>
    <name evidence="1" type="ORF">bsdcttw_46390</name>
</gene>
<sequence>MATIKRHLLAHYVDADATQVSPIYVRIGDLVEELNIEMNANVETVKDITGHTSTSVDGYEPQLSIEPYYAKAGDVLYNRLQKIFDERQTLDDLLTHTLEVHTWEEVTSGVFVAYREDAIIEIVSYGGDTKGVQIPFNLHLVGNRVKGTFTAATKTFTPDSGTLGKLVIEVIKGGTTTTTKVSDVVGEPAGSTLYYKLGTNLTAPNYGDASTGYTALTTGSAITTAAGQSIVVVAVNTTIVAASDIVPVVVGA</sequence>
<dbReference type="AlphaFoldDB" id="A0A7M3SAI1"/>
<dbReference type="KEGG" id="acht:bsdcttw_46390"/>
<dbReference type="RefSeq" id="WP_185257145.1">
    <property type="nucleotide sequence ID" value="NZ_AP023368.1"/>
</dbReference>
<proteinExistence type="predicted"/>
<protein>
    <recommendedName>
        <fullName evidence="3">S-layer protein SbsC C-terminal domain-containing protein</fullName>
    </recommendedName>
</protein>
<evidence type="ECO:0000313" key="2">
    <source>
        <dbReference type="Proteomes" id="UP000515703"/>
    </source>
</evidence>
<reference evidence="1 2" key="1">
    <citation type="submission" date="2020-08" db="EMBL/GenBank/DDBJ databases">
        <title>Draft genome sequencing of an Anaerocolumna strain isolated from anoxic soil subjected to BSD treatment.</title>
        <authorList>
            <person name="Uek A."/>
            <person name="Tonouchi A."/>
        </authorList>
    </citation>
    <scope>NUCLEOTIDE SEQUENCE [LARGE SCALE GENOMIC DNA]</scope>
    <source>
        <strain evidence="1 2">CTTW</strain>
    </source>
</reference>
<name>A0A7M3SAI1_9FIRM</name>
<dbReference type="Proteomes" id="UP000515703">
    <property type="component" value="Chromosome"/>
</dbReference>
<dbReference type="EMBL" id="AP023368">
    <property type="protein sequence ID" value="BCK01599.1"/>
    <property type="molecule type" value="Genomic_DNA"/>
</dbReference>
<accession>A0A7M3SAI1</accession>
<reference evidence="1 2" key="2">
    <citation type="submission" date="2020-08" db="EMBL/GenBank/DDBJ databases">
        <authorList>
            <person name="Ueki A."/>
            <person name="Tonouchi A."/>
        </authorList>
    </citation>
    <scope>NUCLEOTIDE SEQUENCE [LARGE SCALE GENOMIC DNA]</scope>
    <source>
        <strain evidence="1 2">CTTW</strain>
    </source>
</reference>
<evidence type="ECO:0000313" key="1">
    <source>
        <dbReference type="EMBL" id="BCK01599.1"/>
    </source>
</evidence>
<keyword evidence="2" id="KW-1185">Reference proteome</keyword>